<proteinExistence type="predicted"/>
<feature type="region of interest" description="Disordered" evidence="1">
    <location>
        <begin position="1"/>
        <end position="342"/>
    </location>
</feature>
<gene>
    <name evidence="2" type="ORF">E1301_Tti014929</name>
</gene>
<accession>A0A5A9P594</accession>
<feature type="compositionally biased region" description="Polar residues" evidence="1">
    <location>
        <begin position="426"/>
        <end position="435"/>
    </location>
</feature>
<evidence type="ECO:0000256" key="1">
    <source>
        <dbReference type="SAM" id="MobiDB-lite"/>
    </source>
</evidence>
<comment type="caution">
    <text evidence="2">The sequence shown here is derived from an EMBL/GenBank/DDBJ whole genome shotgun (WGS) entry which is preliminary data.</text>
</comment>
<dbReference type="EMBL" id="SOYY01000009">
    <property type="protein sequence ID" value="KAA0716932.1"/>
    <property type="molecule type" value="Genomic_DNA"/>
</dbReference>
<dbReference type="AlphaFoldDB" id="A0A5A9P594"/>
<feature type="compositionally biased region" description="Pro residues" evidence="1">
    <location>
        <begin position="121"/>
        <end position="130"/>
    </location>
</feature>
<feature type="compositionally biased region" description="Basic and acidic residues" evidence="1">
    <location>
        <begin position="7"/>
        <end position="17"/>
    </location>
</feature>
<feature type="compositionally biased region" description="Low complexity" evidence="1">
    <location>
        <begin position="30"/>
        <end position="44"/>
    </location>
</feature>
<feature type="compositionally biased region" description="Basic and acidic residues" evidence="1">
    <location>
        <begin position="250"/>
        <end position="279"/>
    </location>
</feature>
<evidence type="ECO:0008006" key="4">
    <source>
        <dbReference type="Google" id="ProtNLM"/>
    </source>
</evidence>
<feature type="compositionally biased region" description="Basic and acidic residues" evidence="1">
    <location>
        <begin position="436"/>
        <end position="452"/>
    </location>
</feature>
<keyword evidence="3" id="KW-1185">Reference proteome</keyword>
<name>A0A5A9P594_9TELE</name>
<sequence length="621" mass="70844">MGLVMKKATDEERRRPFSDNLDNMNHKGRFGPPSRSPRGFRGPPGKAPSSWRESNSGGRQPYLKRPSYMGERKERHGHWMQLNQDQFHAFPSSQDSHRDRRRPSPPRSSRPPSVQHRQSPHVPPEPPSHRPPLFHAKHMSHPSPSRPFHGPPPERRVPSPHGSFRGPQRRQSPAQEHERSWGPPPRERPFGRPPLGGQNWNRPGGHMHPINGDSRLSGPPQRKPREFHGRSSNQERYKNEAVQAGWSAEGDQRPPHHGGVGREFRRPSMDWAHRGDASPHPRPPYRSPAWKPDPPPSGSSSRFYPPLRHHERPMGRPMKRNIQEFRRPPHLGGLENGPPKRFRRELSVRPLLQRGFRGLTLNDKSRLLKARKFRAESVTRFRLSSPRPRIADRDQKAKSQTAPRHSKDSTVVQPCKVSLKKDLSSTRESSPNTDSKTAKPKRDYETKVESRRSVSAHSSSPIDRRLSRDLVVVSHWEAGHKPSTSPKNSAPWRNRAPKNKTESLESDGNLTLNERFTKLHSPGSASQDQKDRRPSGSSEKSMGKPGSFTRLNFLPVGGVKTGPAPDGIPRKPLMSSIIPRPPFIQKPVFKKSQSIMSKYKNLQTLRHKVPHQRQATSYRRW</sequence>
<feature type="region of interest" description="Disordered" evidence="1">
    <location>
        <begin position="384"/>
        <end position="463"/>
    </location>
</feature>
<feature type="compositionally biased region" description="Basic and acidic residues" evidence="1">
    <location>
        <begin position="223"/>
        <end position="239"/>
    </location>
</feature>
<feature type="region of interest" description="Disordered" evidence="1">
    <location>
        <begin position="477"/>
        <end position="570"/>
    </location>
</feature>
<feature type="compositionally biased region" description="Pro residues" evidence="1">
    <location>
        <begin position="280"/>
        <end position="297"/>
    </location>
</feature>
<evidence type="ECO:0000313" key="2">
    <source>
        <dbReference type="EMBL" id="KAA0716932.1"/>
    </source>
</evidence>
<dbReference type="Proteomes" id="UP000324632">
    <property type="component" value="Chromosome 9"/>
</dbReference>
<protein>
    <recommendedName>
        <fullName evidence="4">Serine/arginine repetitive matrix protein 1-like</fullName>
    </recommendedName>
</protein>
<organism evidence="2 3">
    <name type="scientific">Triplophysa tibetana</name>
    <dbReference type="NCBI Taxonomy" id="1572043"/>
    <lineage>
        <taxon>Eukaryota</taxon>
        <taxon>Metazoa</taxon>
        <taxon>Chordata</taxon>
        <taxon>Craniata</taxon>
        <taxon>Vertebrata</taxon>
        <taxon>Euteleostomi</taxon>
        <taxon>Actinopterygii</taxon>
        <taxon>Neopterygii</taxon>
        <taxon>Teleostei</taxon>
        <taxon>Ostariophysi</taxon>
        <taxon>Cypriniformes</taxon>
        <taxon>Nemacheilidae</taxon>
        <taxon>Triplophysa</taxon>
    </lineage>
</organism>
<feature type="compositionally biased region" description="Basic and acidic residues" evidence="1">
    <location>
        <begin position="175"/>
        <end position="190"/>
    </location>
</feature>
<evidence type="ECO:0000313" key="3">
    <source>
        <dbReference type="Proteomes" id="UP000324632"/>
    </source>
</evidence>
<reference evidence="2 3" key="1">
    <citation type="journal article" date="2019" name="Mol. Ecol. Resour.">
        <title>Chromosome-level genome assembly of Triplophysa tibetana, a fish adapted to the harsh high-altitude environment of the Tibetan Plateau.</title>
        <authorList>
            <person name="Yang X."/>
            <person name="Liu H."/>
            <person name="Ma Z."/>
            <person name="Zou Y."/>
            <person name="Zou M."/>
            <person name="Mao Y."/>
            <person name="Li X."/>
            <person name="Wang H."/>
            <person name="Chen T."/>
            <person name="Wang W."/>
            <person name="Yang R."/>
        </authorList>
    </citation>
    <scope>NUCLEOTIDE SEQUENCE [LARGE SCALE GENOMIC DNA]</scope>
    <source>
        <strain evidence="2">TTIB1903HZAU</strain>
        <tissue evidence="2">Muscle</tissue>
    </source>
</reference>